<dbReference type="GO" id="GO:0005783">
    <property type="term" value="C:endoplasmic reticulum"/>
    <property type="evidence" value="ECO:0007669"/>
    <property type="project" value="UniProtKB-SubCell"/>
</dbReference>
<feature type="chain" id="PRO_5035442591" description="Vitamin K-dependent protein C" evidence="23">
    <location>
        <begin position="22"/>
        <end position="255"/>
    </location>
</feature>
<feature type="domain" description="Peptidase S1" evidence="24">
    <location>
        <begin position="33"/>
        <end position="242"/>
    </location>
</feature>
<dbReference type="GO" id="GO:0005794">
    <property type="term" value="C:Golgi apparatus"/>
    <property type="evidence" value="ECO:0007669"/>
    <property type="project" value="UniProtKB-SubCell"/>
</dbReference>
<dbReference type="CDD" id="cd00190">
    <property type="entry name" value="Tryp_SPc"/>
    <property type="match status" value="1"/>
</dbReference>
<keyword evidence="13" id="KW-0325">Glycoprotein</keyword>
<comment type="catalytic activity">
    <reaction evidence="14">
        <text>Degradation of blood coagulation factors Va and VIIIa.</text>
        <dbReference type="EC" id="3.4.21.69"/>
    </reaction>
</comment>
<dbReference type="GO" id="GO:0005615">
    <property type="term" value="C:extracellular space"/>
    <property type="evidence" value="ECO:0007669"/>
    <property type="project" value="TreeGrafter"/>
</dbReference>
<evidence type="ECO:0000256" key="23">
    <source>
        <dbReference type="SAM" id="SignalP"/>
    </source>
</evidence>
<keyword evidence="5" id="KW-0645">Protease</keyword>
<evidence type="ECO:0000256" key="12">
    <source>
        <dbReference type="ARBA" id="ARBA00023157"/>
    </source>
</evidence>
<keyword evidence="26" id="KW-1185">Reference proteome</keyword>
<dbReference type="EC" id="3.4.21.69" evidence="18"/>
<evidence type="ECO:0000256" key="4">
    <source>
        <dbReference type="ARBA" id="ARBA00022525"/>
    </source>
</evidence>
<keyword evidence="10" id="KW-0333">Golgi apparatus</keyword>
<dbReference type="InterPro" id="IPR009003">
    <property type="entry name" value="Peptidase_S1_PA"/>
</dbReference>
<evidence type="ECO:0000256" key="14">
    <source>
        <dbReference type="ARBA" id="ARBA00036045"/>
    </source>
</evidence>
<evidence type="ECO:0000256" key="3">
    <source>
        <dbReference type="ARBA" id="ARBA00004555"/>
    </source>
</evidence>
<organism evidence="25 26">
    <name type="scientific">Oncorhynchus mykiss</name>
    <name type="common">Rainbow trout</name>
    <name type="synonym">Salmo gairdneri</name>
    <dbReference type="NCBI Taxonomy" id="8022"/>
    <lineage>
        <taxon>Eukaryota</taxon>
        <taxon>Metazoa</taxon>
        <taxon>Chordata</taxon>
        <taxon>Craniata</taxon>
        <taxon>Vertebrata</taxon>
        <taxon>Euteleostomi</taxon>
        <taxon>Actinopterygii</taxon>
        <taxon>Neopterygii</taxon>
        <taxon>Teleostei</taxon>
        <taxon>Protacanthopterygii</taxon>
        <taxon>Salmoniformes</taxon>
        <taxon>Salmonidae</taxon>
        <taxon>Salmoninae</taxon>
        <taxon>Oncorhynchus</taxon>
    </lineage>
</organism>
<evidence type="ECO:0000256" key="5">
    <source>
        <dbReference type="ARBA" id="ARBA00022670"/>
    </source>
</evidence>
<evidence type="ECO:0000256" key="10">
    <source>
        <dbReference type="ARBA" id="ARBA00023034"/>
    </source>
</evidence>
<dbReference type="SMART" id="SM00020">
    <property type="entry name" value="Tryp_SPc"/>
    <property type="match status" value="1"/>
</dbReference>
<proteinExistence type="predicted"/>
<keyword evidence="12" id="KW-1015">Disulfide bond</keyword>
<dbReference type="AlphaFoldDB" id="A0A8C7SDU7"/>
<evidence type="ECO:0000256" key="1">
    <source>
        <dbReference type="ARBA" id="ARBA00004239"/>
    </source>
</evidence>
<dbReference type="PROSITE" id="PS00135">
    <property type="entry name" value="TRYPSIN_SER"/>
    <property type="match status" value="1"/>
</dbReference>
<dbReference type="EC" id="3.4.21.4" evidence="17"/>
<dbReference type="InterPro" id="IPR001314">
    <property type="entry name" value="Peptidase_S1A"/>
</dbReference>
<dbReference type="GeneTree" id="ENSGT00940000157473"/>
<keyword evidence="23" id="KW-0732">Signal</keyword>
<evidence type="ECO:0000256" key="20">
    <source>
        <dbReference type="ARBA" id="ARBA00041306"/>
    </source>
</evidence>
<dbReference type="GO" id="GO:0004252">
    <property type="term" value="F:serine-type endopeptidase activity"/>
    <property type="evidence" value="ECO:0007669"/>
    <property type="project" value="UniProtKB-EC"/>
</dbReference>
<evidence type="ECO:0000256" key="22">
    <source>
        <dbReference type="ARBA" id="ARBA00042906"/>
    </source>
</evidence>
<evidence type="ECO:0000256" key="2">
    <source>
        <dbReference type="ARBA" id="ARBA00004240"/>
    </source>
</evidence>
<reference evidence="25" key="1">
    <citation type="submission" date="2020-07" db="EMBL/GenBank/DDBJ databases">
        <title>A long reads based de novo assembly of the rainbow trout Arlee double haploid line genome.</title>
        <authorList>
            <person name="Gao G."/>
            <person name="Palti Y."/>
        </authorList>
    </citation>
    <scope>NUCLEOTIDE SEQUENCE [LARGE SCALE GENOMIC DNA]</scope>
</reference>
<dbReference type="Gene3D" id="2.40.10.10">
    <property type="entry name" value="Trypsin-like serine proteases"/>
    <property type="match status" value="3"/>
</dbReference>
<sequence>MYCSVCLWMTSRGLCLSIVCGCPTVKLSGFGRILGGEPAPAGSFPWQVLLTGNGRGGGIVIGDRWIMTAAHVLDRYHWEFPKVSCVCDVNYDHDIALIHLKHPITFNAHIMPLCLPAKDAKYPTGRNGLISGFGNKERDMATNNLMYVPLPVVNQTICRKSIEKVKNERNLSLTDNMLCAGNSEGGKDSCTGDSGGAYILKEGDYFWAAGIVSWGINCGEPGQYGVYTRVANYVDWIKKTIEEEEQKTSEKHSKI</sequence>
<dbReference type="SUPFAM" id="SSF50494">
    <property type="entry name" value="Trypsin-like serine proteases"/>
    <property type="match status" value="1"/>
</dbReference>
<keyword evidence="7" id="KW-0378">Hydrolase</keyword>
<evidence type="ECO:0000313" key="25">
    <source>
        <dbReference type="Ensembl" id="ENSOMYP00000065432.2"/>
    </source>
</evidence>
<dbReference type="FunFam" id="2.40.10.10:FF:000011">
    <property type="entry name" value="Coagulation factor X"/>
    <property type="match status" value="1"/>
</dbReference>
<comment type="catalytic activity">
    <reaction evidence="15">
        <text>Preferential cleavage: Arg-|-Xaa, Lys-|-Xaa.</text>
        <dbReference type="EC" id="3.4.21.4"/>
    </reaction>
</comment>
<dbReference type="PRINTS" id="PR00722">
    <property type="entry name" value="CHYMOTRYPSIN"/>
</dbReference>
<dbReference type="GO" id="GO:0006508">
    <property type="term" value="P:proteolysis"/>
    <property type="evidence" value="ECO:0007669"/>
    <property type="project" value="UniProtKB-KW"/>
</dbReference>
<keyword evidence="8" id="KW-0256">Endoplasmic reticulum</keyword>
<dbReference type="Proteomes" id="UP000694395">
    <property type="component" value="Chromosome 2"/>
</dbReference>
<evidence type="ECO:0000256" key="7">
    <source>
        <dbReference type="ARBA" id="ARBA00022801"/>
    </source>
</evidence>
<evidence type="ECO:0000256" key="13">
    <source>
        <dbReference type="ARBA" id="ARBA00023180"/>
    </source>
</evidence>
<evidence type="ECO:0000256" key="9">
    <source>
        <dbReference type="ARBA" id="ARBA00022825"/>
    </source>
</evidence>
<evidence type="ECO:0000256" key="21">
    <source>
        <dbReference type="ARBA" id="ARBA00042403"/>
    </source>
</evidence>
<evidence type="ECO:0000256" key="15">
    <source>
        <dbReference type="ARBA" id="ARBA00036320"/>
    </source>
</evidence>
<name>A0A8C7SDU7_ONCMY</name>
<evidence type="ECO:0000256" key="16">
    <source>
        <dbReference type="ARBA" id="ARBA00037553"/>
    </source>
</evidence>
<dbReference type="InterPro" id="IPR033116">
    <property type="entry name" value="TRYPSIN_SER"/>
</dbReference>
<evidence type="ECO:0000256" key="11">
    <source>
        <dbReference type="ARBA" id="ARBA00023084"/>
    </source>
</evidence>
<keyword evidence="4" id="KW-0964">Secreted</keyword>
<keyword evidence="9" id="KW-0720">Serine protease</keyword>
<accession>A0A8C7SDU7</accession>
<evidence type="ECO:0000256" key="6">
    <source>
        <dbReference type="ARBA" id="ARBA00022696"/>
    </source>
</evidence>
<keyword evidence="6" id="KW-0356">Hemostasis</keyword>
<evidence type="ECO:0000256" key="8">
    <source>
        <dbReference type="ARBA" id="ARBA00022824"/>
    </source>
</evidence>
<dbReference type="PROSITE" id="PS50240">
    <property type="entry name" value="TRYPSIN_DOM"/>
    <property type="match status" value="1"/>
</dbReference>
<dbReference type="PANTHER" id="PTHR24264:SF15">
    <property type="entry name" value="RIKEN CDNA 2210010C04 GENE"/>
    <property type="match status" value="1"/>
</dbReference>
<keyword evidence="11" id="KW-0094">Blood coagulation</keyword>
<evidence type="ECO:0000259" key="24">
    <source>
        <dbReference type="PROSITE" id="PS50240"/>
    </source>
</evidence>
<dbReference type="PANTHER" id="PTHR24264">
    <property type="entry name" value="TRYPSIN-RELATED"/>
    <property type="match status" value="1"/>
</dbReference>
<dbReference type="InterPro" id="IPR001254">
    <property type="entry name" value="Trypsin_dom"/>
</dbReference>
<comment type="function">
    <text evidence="16">Protein C is a vitamin K-dependent serine protease that regulates blood coagulation by inactivating factors Va and VIIIa in the presence of calcium ions and phospholipids. Exerts a protective effect on the endothelial cell barrier function.</text>
</comment>
<reference evidence="25" key="3">
    <citation type="submission" date="2025-09" db="UniProtKB">
        <authorList>
            <consortium name="Ensembl"/>
        </authorList>
    </citation>
    <scope>IDENTIFICATION</scope>
</reference>
<comment type="subcellular location">
    <subcellularLocation>
        <location evidence="2">Endoplasmic reticulum</location>
    </subcellularLocation>
    <subcellularLocation>
        <location evidence="3">Golgi apparatus</location>
    </subcellularLocation>
    <subcellularLocation>
        <location evidence="1">Secreted</location>
        <location evidence="1">Extracellular space</location>
    </subcellularLocation>
</comment>
<evidence type="ECO:0000256" key="17">
    <source>
        <dbReference type="ARBA" id="ARBA00038868"/>
    </source>
</evidence>
<dbReference type="Pfam" id="PF00089">
    <property type="entry name" value="Trypsin"/>
    <property type="match status" value="1"/>
</dbReference>
<protein>
    <recommendedName>
        <fullName evidence="19">Vitamin K-dependent protein C</fullName>
        <ecNumber evidence="17">3.4.21.4</ecNumber>
        <ecNumber evidence="18">3.4.21.69</ecNumber>
    </recommendedName>
    <alternativeName>
        <fullName evidence="22">Anticoagulant protein C</fullName>
    </alternativeName>
    <alternativeName>
        <fullName evidence="20">Autoprothrombin IIA</fullName>
    </alternativeName>
    <alternativeName>
        <fullName evidence="21">Blood coagulation factor XIV</fullName>
    </alternativeName>
</protein>
<dbReference type="Ensembl" id="ENSOMYT00000071267.2">
    <property type="protein sequence ID" value="ENSOMYP00000065432.2"/>
    <property type="gene ID" value="ENSOMYG00000030265.2"/>
</dbReference>
<evidence type="ECO:0000256" key="19">
    <source>
        <dbReference type="ARBA" id="ARBA00040219"/>
    </source>
</evidence>
<dbReference type="GO" id="GO:0007596">
    <property type="term" value="P:blood coagulation"/>
    <property type="evidence" value="ECO:0007669"/>
    <property type="project" value="UniProtKB-KW"/>
</dbReference>
<dbReference type="InterPro" id="IPR043504">
    <property type="entry name" value="Peptidase_S1_PA_chymotrypsin"/>
</dbReference>
<evidence type="ECO:0000256" key="18">
    <source>
        <dbReference type="ARBA" id="ARBA00038995"/>
    </source>
</evidence>
<evidence type="ECO:0000313" key="26">
    <source>
        <dbReference type="Proteomes" id="UP000694395"/>
    </source>
</evidence>
<reference evidence="25" key="2">
    <citation type="submission" date="2025-08" db="UniProtKB">
        <authorList>
            <consortium name="Ensembl"/>
        </authorList>
    </citation>
    <scope>IDENTIFICATION</scope>
</reference>
<dbReference type="InterPro" id="IPR050127">
    <property type="entry name" value="Serine_Proteases_S1"/>
</dbReference>
<feature type="signal peptide" evidence="23">
    <location>
        <begin position="1"/>
        <end position="21"/>
    </location>
</feature>